<proteinExistence type="inferred from homology"/>
<dbReference type="GO" id="GO:0046656">
    <property type="term" value="P:folic acid biosynthetic process"/>
    <property type="evidence" value="ECO:0007669"/>
    <property type="project" value="UniProtKB-KW"/>
</dbReference>
<keyword evidence="7 14" id="KW-0418">Kinase</keyword>
<evidence type="ECO:0000256" key="12">
    <source>
        <dbReference type="ARBA" id="ARBA00033413"/>
    </source>
</evidence>
<evidence type="ECO:0000259" key="13">
    <source>
        <dbReference type="PROSITE" id="PS00794"/>
    </source>
</evidence>
<evidence type="ECO:0000256" key="10">
    <source>
        <dbReference type="ARBA" id="ARBA00029409"/>
    </source>
</evidence>
<dbReference type="SUPFAM" id="SSF55083">
    <property type="entry name" value="6-hydroxymethyl-7,8-dihydropterin pyrophosphokinase, HPPK"/>
    <property type="match status" value="1"/>
</dbReference>
<evidence type="ECO:0000256" key="2">
    <source>
        <dbReference type="ARBA" id="ARBA00005810"/>
    </source>
</evidence>
<evidence type="ECO:0000256" key="3">
    <source>
        <dbReference type="ARBA" id="ARBA00013253"/>
    </source>
</evidence>
<evidence type="ECO:0000256" key="7">
    <source>
        <dbReference type="ARBA" id="ARBA00022777"/>
    </source>
</evidence>
<name>A0A562KPV2_SPHWJ</name>
<dbReference type="GO" id="GO:0005524">
    <property type="term" value="F:ATP binding"/>
    <property type="evidence" value="ECO:0007669"/>
    <property type="project" value="UniProtKB-KW"/>
</dbReference>
<sequence>MPGTSHLHSYALSLGSNRPLSADRPPARLLREVTERLAEIGRTRCASPLFTTPPLGPSRRLFTNGALLLETALPPEELLRELQKIERIMGRRRFRRWGARTMDIDIILWSGGRWESPRLSIPHRAFRTRDFVLKPLLGIVPKWRDPRSGLTVRHLHGRLMKARTKDAARG</sequence>
<dbReference type="AlphaFoldDB" id="A0A562KPV2"/>
<dbReference type="EC" id="2.7.6.3" evidence="3"/>
<dbReference type="Pfam" id="PF01288">
    <property type="entry name" value="HPPK"/>
    <property type="match status" value="1"/>
</dbReference>
<protein>
    <recommendedName>
        <fullName evidence="4">2-amino-4-hydroxy-6-hydroxymethyldihydropteridine pyrophosphokinase</fullName>
        <ecNumber evidence="3">2.7.6.3</ecNumber>
    </recommendedName>
    <alternativeName>
        <fullName evidence="11">6-hydroxymethyl-7,8-dihydropterin pyrophosphokinase</fullName>
    </alternativeName>
    <alternativeName>
        <fullName evidence="12">7,8-dihydro-6-hydroxymethylpterin-pyrophosphokinase</fullName>
    </alternativeName>
</protein>
<dbReference type="EMBL" id="VLKK01000001">
    <property type="protein sequence ID" value="TWH97412.1"/>
    <property type="molecule type" value="Genomic_DNA"/>
</dbReference>
<dbReference type="Gene3D" id="3.30.70.560">
    <property type="entry name" value="7,8-Dihydro-6-hydroxymethylpterin-pyrophosphokinase HPPK"/>
    <property type="match status" value="1"/>
</dbReference>
<dbReference type="InterPro" id="IPR000550">
    <property type="entry name" value="Hppk"/>
</dbReference>
<dbReference type="NCBIfam" id="TIGR01498">
    <property type="entry name" value="folK"/>
    <property type="match status" value="1"/>
</dbReference>
<reference evidence="14 15" key="1">
    <citation type="journal article" date="2015" name="Stand. Genomic Sci.">
        <title>Genomic Encyclopedia of Bacterial and Archaeal Type Strains, Phase III: the genomes of soil and plant-associated and newly described type strains.</title>
        <authorList>
            <person name="Whitman W.B."/>
            <person name="Woyke T."/>
            <person name="Klenk H.P."/>
            <person name="Zhou Y."/>
            <person name="Lilburn T.G."/>
            <person name="Beck B.J."/>
            <person name="De Vos P."/>
            <person name="Vandamme P."/>
            <person name="Eisen J.A."/>
            <person name="Garrity G."/>
            <person name="Hugenholtz P."/>
            <person name="Kyrpides N.C."/>
        </authorList>
    </citation>
    <scope>NUCLEOTIDE SEQUENCE [LARGE SCALE GENOMIC DNA]</scope>
    <source>
        <strain evidence="14 15">CGMCC 1.7748</strain>
    </source>
</reference>
<keyword evidence="9" id="KW-0289">Folate biosynthesis</keyword>
<keyword evidence="8" id="KW-0067">ATP-binding</keyword>
<evidence type="ECO:0000256" key="6">
    <source>
        <dbReference type="ARBA" id="ARBA00022741"/>
    </source>
</evidence>
<comment type="function">
    <text evidence="10">Catalyzes the transfer of pyrophosphate from adenosine triphosphate (ATP) to 6-hydroxymethyl-7,8-dihydropterin, an enzymatic step in folate biosynthesis pathway.</text>
</comment>
<gene>
    <name evidence="14" type="ORF">IQ35_00004</name>
</gene>
<comment type="pathway">
    <text evidence="1">Cofactor biosynthesis; tetrahydrofolate biosynthesis; 2-amino-4-hydroxy-6-hydroxymethyl-7,8-dihydropteridine diphosphate from 7,8-dihydroneopterin triphosphate: step 4/4.</text>
</comment>
<evidence type="ECO:0000313" key="14">
    <source>
        <dbReference type="EMBL" id="TWH97412.1"/>
    </source>
</evidence>
<dbReference type="RefSeq" id="WP_145071479.1">
    <property type="nucleotide sequence ID" value="NZ_JACIIY010000001.1"/>
</dbReference>
<evidence type="ECO:0000256" key="11">
    <source>
        <dbReference type="ARBA" id="ARBA00029766"/>
    </source>
</evidence>
<accession>A0A562KPV2</accession>
<evidence type="ECO:0000313" key="15">
    <source>
        <dbReference type="Proteomes" id="UP000316624"/>
    </source>
</evidence>
<evidence type="ECO:0000256" key="4">
    <source>
        <dbReference type="ARBA" id="ARBA00016218"/>
    </source>
</evidence>
<dbReference type="PANTHER" id="PTHR43071:SF1">
    <property type="entry name" value="2-AMINO-4-HYDROXY-6-HYDROXYMETHYLDIHYDROPTERIDINE PYROPHOSPHOKINASE"/>
    <property type="match status" value="1"/>
</dbReference>
<dbReference type="PANTHER" id="PTHR43071">
    <property type="entry name" value="2-AMINO-4-HYDROXY-6-HYDROXYMETHYLDIHYDROPTERIDINE PYROPHOSPHOKINASE"/>
    <property type="match status" value="1"/>
</dbReference>
<keyword evidence="5" id="KW-0808">Transferase</keyword>
<dbReference type="CDD" id="cd00483">
    <property type="entry name" value="HPPK"/>
    <property type="match status" value="1"/>
</dbReference>
<keyword evidence="6" id="KW-0547">Nucleotide-binding</keyword>
<comment type="similarity">
    <text evidence="2">Belongs to the HPPK family.</text>
</comment>
<dbReference type="InterPro" id="IPR035907">
    <property type="entry name" value="Hppk_sf"/>
</dbReference>
<feature type="domain" description="7,8-dihydro-6-hydroxymethylpterin-pyrophosphokinase" evidence="13">
    <location>
        <begin position="96"/>
        <end position="107"/>
    </location>
</feature>
<evidence type="ECO:0000256" key="9">
    <source>
        <dbReference type="ARBA" id="ARBA00022909"/>
    </source>
</evidence>
<evidence type="ECO:0000256" key="5">
    <source>
        <dbReference type="ARBA" id="ARBA00022679"/>
    </source>
</evidence>
<dbReference type="GO" id="GO:0046654">
    <property type="term" value="P:tetrahydrofolate biosynthetic process"/>
    <property type="evidence" value="ECO:0007669"/>
    <property type="project" value="UniProtKB-UniPathway"/>
</dbReference>
<comment type="caution">
    <text evidence="14">The sequence shown here is derived from an EMBL/GenBank/DDBJ whole genome shotgun (WGS) entry which is preliminary data.</text>
</comment>
<dbReference type="PROSITE" id="PS00794">
    <property type="entry name" value="HPPK"/>
    <property type="match status" value="1"/>
</dbReference>
<dbReference type="GO" id="GO:0003848">
    <property type="term" value="F:2-amino-4-hydroxy-6-hydroxymethyldihydropteridine diphosphokinase activity"/>
    <property type="evidence" value="ECO:0007669"/>
    <property type="project" value="UniProtKB-EC"/>
</dbReference>
<keyword evidence="15" id="KW-1185">Reference proteome</keyword>
<dbReference type="GO" id="GO:0016301">
    <property type="term" value="F:kinase activity"/>
    <property type="evidence" value="ECO:0007669"/>
    <property type="project" value="UniProtKB-KW"/>
</dbReference>
<organism evidence="14 15">
    <name type="scientific">Sphingobium wenxiniae (strain DSM 21828 / CGMCC 1.7748 / JZ-1)</name>
    <dbReference type="NCBI Taxonomy" id="595605"/>
    <lineage>
        <taxon>Bacteria</taxon>
        <taxon>Pseudomonadati</taxon>
        <taxon>Pseudomonadota</taxon>
        <taxon>Alphaproteobacteria</taxon>
        <taxon>Sphingomonadales</taxon>
        <taxon>Sphingomonadaceae</taxon>
        <taxon>Sphingobium</taxon>
    </lineage>
</organism>
<dbReference type="Proteomes" id="UP000316624">
    <property type="component" value="Unassembled WGS sequence"/>
</dbReference>
<evidence type="ECO:0000256" key="1">
    <source>
        <dbReference type="ARBA" id="ARBA00005051"/>
    </source>
</evidence>
<dbReference type="UniPathway" id="UPA00077">
    <property type="reaction ID" value="UER00155"/>
</dbReference>
<evidence type="ECO:0000256" key="8">
    <source>
        <dbReference type="ARBA" id="ARBA00022840"/>
    </source>
</evidence>